<keyword evidence="1" id="KW-0808">Transferase</keyword>
<dbReference type="Proteomes" id="UP000256869">
    <property type="component" value="Unassembled WGS sequence"/>
</dbReference>
<dbReference type="OrthoDB" id="9785185at2"/>
<dbReference type="EMBL" id="QRDY01000002">
    <property type="protein sequence ID" value="RED65070.1"/>
    <property type="molecule type" value="Genomic_DNA"/>
</dbReference>
<name>A0A3D9ITI4_9BACL</name>
<dbReference type="SUPFAM" id="SSF53756">
    <property type="entry name" value="UDP-Glycosyltransferase/glycogen phosphorylase"/>
    <property type="match status" value="1"/>
</dbReference>
<dbReference type="RefSeq" id="WP_115991799.1">
    <property type="nucleotide sequence ID" value="NZ_QRDY01000002.1"/>
</dbReference>
<dbReference type="Pfam" id="PF13692">
    <property type="entry name" value="Glyco_trans_1_4"/>
    <property type="match status" value="1"/>
</dbReference>
<proteinExistence type="predicted"/>
<dbReference type="Gene3D" id="3.40.50.2000">
    <property type="entry name" value="Glycogen Phosphorylase B"/>
    <property type="match status" value="1"/>
</dbReference>
<dbReference type="AlphaFoldDB" id="A0A3D9ITI4"/>
<protein>
    <submittedName>
        <fullName evidence="1">Glycosyltransferase involved in cell wall biosynthesis</fullName>
    </submittedName>
</protein>
<organism evidence="1 2">
    <name type="scientific">Cohnella lupini</name>
    <dbReference type="NCBI Taxonomy" id="1294267"/>
    <lineage>
        <taxon>Bacteria</taxon>
        <taxon>Bacillati</taxon>
        <taxon>Bacillota</taxon>
        <taxon>Bacilli</taxon>
        <taxon>Bacillales</taxon>
        <taxon>Paenibacillaceae</taxon>
        <taxon>Cohnella</taxon>
    </lineage>
</organism>
<accession>A0A3D9ITI4</accession>
<dbReference type="GO" id="GO:0016740">
    <property type="term" value="F:transferase activity"/>
    <property type="evidence" value="ECO:0007669"/>
    <property type="project" value="UniProtKB-KW"/>
</dbReference>
<comment type="caution">
    <text evidence="1">The sequence shown here is derived from an EMBL/GenBank/DDBJ whole genome shotgun (WGS) entry which is preliminary data.</text>
</comment>
<evidence type="ECO:0000313" key="1">
    <source>
        <dbReference type="EMBL" id="RED65070.1"/>
    </source>
</evidence>
<gene>
    <name evidence="1" type="ORF">DFP95_102492</name>
</gene>
<evidence type="ECO:0000313" key="2">
    <source>
        <dbReference type="Proteomes" id="UP000256869"/>
    </source>
</evidence>
<sequence>MKNILLYDLSNDGHHYVYNSTVMNQIKNQYDRACYYTATDDEKIIEGLQENKIEVLNIKIKRKPNRYLSVGRRTILLLRMLMFARIRGFKRVHLFHLDSNIVSLIFLAPLLLGIQLTGTLHWSPTRKWKRRFLLLLLKSSLVNKMVVHGDYTQRKFIELLGTGDENKIVNIHFPNFPASVRRDEVGLKHIEARLAGYVRPYLLCFGGLRHDKGIDFLLGAMSSLRDREFTLIVAGSEGDFKEEDIRRLSGKYGIRDKLFADLRFIPDDAMEYYFDLCDAVVLPYRKLFSGQSGPLTEGAARNKYILGPGHGEIGHTIRTYELGETFESENEQDLTDKLAITIEKVNSVRKGRSVEPRPATENANAYAPLINIDRFVKRYAQFFSGG</sequence>
<keyword evidence="2" id="KW-1185">Reference proteome</keyword>
<reference evidence="1 2" key="1">
    <citation type="submission" date="2018-07" db="EMBL/GenBank/DDBJ databases">
        <title>Genomic Encyclopedia of Type Strains, Phase III (KMG-III): the genomes of soil and plant-associated and newly described type strains.</title>
        <authorList>
            <person name="Whitman W."/>
        </authorList>
    </citation>
    <scope>NUCLEOTIDE SEQUENCE [LARGE SCALE GENOMIC DNA]</scope>
    <source>
        <strain evidence="1 2">CECT 8236</strain>
    </source>
</reference>